<feature type="region of interest" description="Disordered" evidence="1">
    <location>
        <begin position="375"/>
        <end position="397"/>
    </location>
</feature>
<dbReference type="STRING" id="502025.Hoch_5827"/>
<feature type="domain" description="BioF2-like acetyltransferase" evidence="2">
    <location>
        <begin position="185"/>
        <end position="335"/>
    </location>
</feature>
<dbReference type="SUPFAM" id="SSF55729">
    <property type="entry name" value="Acyl-CoA N-acyltransferases (Nat)"/>
    <property type="match status" value="1"/>
</dbReference>
<dbReference type="InterPro" id="IPR038740">
    <property type="entry name" value="BioF2-like_GNAT_dom"/>
</dbReference>
<dbReference type="EMBL" id="CP001804">
    <property type="protein sequence ID" value="ACY18303.1"/>
    <property type="molecule type" value="Genomic_DNA"/>
</dbReference>
<dbReference type="AlphaFoldDB" id="D0LIE7"/>
<protein>
    <submittedName>
        <fullName evidence="3">Cellulose biosynthesis protein CelD</fullName>
    </submittedName>
</protein>
<dbReference type="InterPro" id="IPR016181">
    <property type="entry name" value="Acyl_CoA_acyltransferase"/>
</dbReference>
<feature type="compositionally biased region" description="Low complexity" evidence="1">
    <location>
        <begin position="385"/>
        <end position="397"/>
    </location>
</feature>
<dbReference type="Pfam" id="PF13480">
    <property type="entry name" value="Acetyltransf_6"/>
    <property type="match status" value="1"/>
</dbReference>
<reference evidence="3 4" key="1">
    <citation type="journal article" date="2010" name="Stand. Genomic Sci.">
        <title>Complete genome sequence of Haliangium ochraceum type strain (SMP-2).</title>
        <authorList>
            <consortium name="US DOE Joint Genome Institute (JGI-PGF)"/>
            <person name="Ivanova N."/>
            <person name="Daum C."/>
            <person name="Lang E."/>
            <person name="Abt B."/>
            <person name="Kopitz M."/>
            <person name="Saunders E."/>
            <person name="Lapidus A."/>
            <person name="Lucas S."/>
            <person name="Glavina Del Rio T."/>
            <person name="Nolan M."/>
            <person name="Tice H."/>
            <person name="Copeland A."/>
            <person name="Cheng J.F."/>
            <person name="Chen F."/>
            <person name="Bruce D."/>
            <person name="Goodwin L."/>
            <person name="Pitluck S."/>
            <person name="Mavromatis K."/>
            <person name="Pati A."/>
            <person name="Mikhailova N."/>
            <person name="Chen A."/>
            <person name="Palaniappan K."/>
            <person name="Land M."/>
            <person name="Hauser L."/>
            <person name="Chang Y.J."/>
            <person name="Jeffries C.D."/>
            <person name="Detter J.C."/>
            <person name="Brettin T."/>
            <person name="Rohde M."/>
            <person name="Goker M."/>
            <person name="Bristow J."/>
            <person name="Markowitz V."/>
            <person name="Eisen J.A."/>
            <person name="Hugenholtz P."/>
            <person name="Kyrpides N.C."/>
            <person name="Klenk H.P."/>
        </authorList>
    </citation>
    <scope>NUCLEOTIDE SEQUENCE [LARGE SCALE GENOMIC DNA]</scope>
    <source>
        <strain evidence="4">DSM 14365 / CIP 107738 / JCM 11303 / AJ 13395 / SMP-2</strain>
    </source>
</reference>
<dbReference type="Gene3D" id="3.40.630.30">
    <property type="match status" value="1"/>
</dbReference>
<evidence type="ECO:0000256" key="1">
    <source>
        <dbReference type="SAM" id="MobiDB-lite"/>
    </source>
</evidence>
<evidence type="ECO:0000313" key="3">
    <source>
        <dbReference type="EMBL" id="ACY18303.1"/>
    </source>
</evidence>
<keyword evidence="4" id="KW-1185">Reference proteome</keyword>
<name>D0LIE7_HALO1</name>
<gene>
    <name evidence="3" type="ordered locus">Hoch_5827</name>
</gene>
<sequence>MTIEVIQKWSELIGQRDAWSDLLTRSSCNEPMLSPVWLDTWWQLFGEGRELRAVLVYEQGRLIGLAPLLMRRVRHRGVLPLRRIEFVATGEPEADEIYSEYLNIIAEKGRETRVAQQVVEALSAGKLGRWDEMVLNMMDGNARMTRALVTELRRARLLDAEVAHKPCPYIALPESWDAYLAMLSSSRRYYIKRSIRGLEKWAGKELRIERVTEPAELERGFAILSELHEQRWQSSGRSGVFASQRFTQFHRTVMPALLEAGQLELMWVSKGEQPLAAVYSIIWDDKLYFYQSGRRVDLPPKLRLGIAIHAYAIQHAIERGLRKYDFLAGDAPYKQRLALEKTPLVRVRASAPLSLPARLKALAVRGEDLARDLHSRYRSRRGPADAETADAAAPAED</sequence>
<dbReference type="KEGG" id="hoh:Hoch_5827"/>
<proteinExistence type="predicted"/>
<accession>D0LIE7</accession>
<dbReference type="Proteomes" id="UP000001880">
    <property type="component" value="Chromosome"/>
</dbReference>
<evidence type="ECO:0000259" key="2">
    <source>
        <dbReference type="Pfam" id="PF13480"/>
    </source>
</evidence>
<dbReference type="RefSeq" id="WP_012830895.1">
    <property type="nucleotide sequence ID" value="NC_013440.1"/>
</dbReference>
<dbReference type="HOGENOM" id="CLU_046277_4_0_7"/>
<evidence type="ECO:0000313" key="4">
    <source>
        <dbReference type="Proteomes" id="UP000001880"/>
    </source>
</evidence>
<organism evidence="3 4">
    <name type="scientific">Haliangium ochraceum (strain DSM 14365 / JCM 11303 / SMP-2)</name>
    <dbReference type="NCBI Taxonomy" id="502025"/>
    <lineage>
        <taxon>Bacteria</taxon>
        <taxon>Pseudomonadati</taxon>
        <taxon>Myxococcota</taxon>
        <taxon>Polyangia</taxon>
        <taxon>Haliangiales</taxon>
        <taxon>Kofleriaceae</taxon>
        <taxon>Haliangium</taxon>
    </lineage>
</organism>
<dbReference type="eggNOG" id="COG5653">
    <property type="taxonomic scope" value="Bacteria"/>
</dbReference>